<feature type="compositionally biased region" description="Low complexity" evidence="1">
    <location>
        <begin position="7"/>
        <end position="29"/>
    </location>
</feature>
<dbReference type="PANTHER" id="PTHR10598:SF0">
    <property type="entry name" value="SET1_ASH2 HISTONE METHYLTRANSFERASE COMPLEX SUBUNIT ASH2"/>
    <property type="match status" value="1"/>
</dbReference>
<dbReference type="AlphaFoldDB" id="U6KUJ6"/>
<dbReference type="RefSeq" id="XP_013232381.1">
    <property type="nucleotide sequence ID" value="XM_013376927.1"/>
</dbReference>
<dbReference type="CDD" id="cd12872">
    <property type="entry name" value="SPRY_Ash2"/>
    <property type="match status" value="1"/>
</dbReference>
<evidence type="ECO:0000313" key="2">
    <source>
        <dbReference type="EMBL" id="CDJ41631.1"/>
    </source>
</evidence>
<feature type="compositionally biased region" description="Low complexity" evidence="1">
    <location>
        <begin position="62"/>
        <end position="82"/>
    </location>
</feature>
<evidence type="ECO:0000256" key="1">
    <source>
        <dbReference type="SAM" id="MobiDB-lite"/>
    </source>
</evidence>
<dbReference type="VEuPathDB" id="ToxoDB:ETH2_1543100"/>
<accession>U6KUJ6</accession>
<feature type="region of interest" description="Disordered" evidence="1">
    <location>
        <begin position="1"/>
        <end position="129"/>
    </location>
</feature>
<proteinExistence type="predicted"/>
<gene>
    <name evidence="2" type="ORF">ETH_00002855</name>
</gene>
<reference evidence="2" key="1">
    <citation type="submission" date="2013-10" db="EMBL/GenBank/DDBJ databases">
        <title>Genomic analysis of the causative agents of coccidiosis in chickens.</title>
        <authorList>
            <person name="Reid A.J."/>
            <person name="Blake D."/>
            <person name="Billington K."/>
            <person name="Browne H."/>
            <person name="Dunn M."/>
            <person name="Hung S."/>
            <person name="Kawahara F."/>
            <person name="Miranda-Saavedra D."/>
            <person name="Mourier T."/>
            <person name="Nagra H."/>
            <person name="Otto T.D."/>
            <person name="Rawlings N."/>
            <person name="Sanchez A."/>
            <person name="Sanders M."/>
            <person name="Subramaniam C."/>
            <person name="Tay Y."/>
            <person name="Dear P."/>
            <person name="Doerig C."/>
            <person name="Gruber A."/>
            <person name="Parkinson J."/>
            <person name="Shirley M."/>
            <person name="Wan K.L."/>
            <person name="Berriman M."/>
            <person name="Tomley F."/>
            <person name="Pain A."/>
        </authorList>
    </citation>
    <scope>NUCLEOTIDE SEQUENCE [LARGE SCALE GENOMIC DNA]</scope>
    <source>
        <strain evidence="2">Houghton</strain>
    </source>
</reference>
<name>U6KUJ6_EIMTE</name>
<keyword evidence="3" id="KW-1185">Reference proteome</keyword>
<dbReference type="InterPro" id="IPR013320">
    <property type="entry name" value="ConA-like_dom_sf"/>
</dbReference>
<dbReference type="OrthoDB" id="354383at2759"/>
<dbReference type="EMBL" id="HG675649">
    <property type="protein sequence ID" value="CDJ41631.1"/>
    <property type="molecule type" value="Genomic_DNA"/>
</dbReference>
<dbReference type="GeneID" id="25249784"/>
<dbReference type="Gene3D" id="2.60.120.920">
    <property type="match status" value="1"/>
</dbReference>
<dbReference type="PANTHER" id="PTHR10598">
    <property type="entry name" value="SET1/ASH2 HISTONE METHYLTRANSFERASE COMPLEX SUBUNIT ASH2"/>
    <property type="match status" value="1"/>
</dbReference>
<feature type="compositionally biased region" description="Low complexity" evidence="1">
    <location>
        <begin position="89"/>
        <end position="99"/>
    </location>
</feature>
<dbReference type="VEuPathDB" id="ToxoDB:ETH_00002855"/>
<dbReference type="InterPro" id="IPR043136">
    <property type="entry name" value="B30.2/SPRY_sf"/>
</dbReference>
<evidence type="ECO:0000313" key="3">
    <source>
        <dbReference type="Proteomes" id="UP000030747"/>
    </source>
</evidence>
<dbReference type="GO" id="GO:0000976">
    <property type="term" value="F:transcription cis-regulatory region binding"/>
    <property type="evidence" value="ECO:0007669"/>
    <property type="project" value="TreeGrafter"/>
</dbReference>
<reference evidence="2" key="2">
    <citation type="submission" date="2013-10" db="EMBL/GenBank/DDBJ databases">
        <authorList>
            <person name="Aslett M."/>
        </authorList>
    </citation>
    <scope>NUCLEOTIDE SEQUENCE [LARGE SCALE GENOMIC DNA]</scope>
    <source>
        <strain evidence="2">Houghton</strain>
    </source>
</reference>
<feature type="compositionally biased region" description="Low complexity" evidence="1">
    <location>
        <begin position="106"/>
        <end position="115"/>
    </location>
</feature>
<dbReference type="GO" id="GO:0048188">
    <property type="term" value="C:Set1C/COMPASS complex"/>
    <property type="evidence" value="ECO:0007669"/>
    <property type="project" value="InterPro"/>
</dbReference>
<dbReference type="InterPro" id="IPR037353">
    <property type="entry name" value="ASH2"/>
</dbReference>
<dbReference type="Proteomes" id="UP000030747">
    <property type="component" value="Unassembled WGS sequence"/>
</dbReference>
<sequence>MDKLVPQQQEQQQRRAAAFEQQQQQQQDQQHYRLHPPPQKQQQYQQKQKQRPQQPHRRCSKRSGSSTTTIIRTGSSSTSSRAITRRSSKTTITRSSTTTSPPPFPAAAAAAAAAAMSGELHPHDQHGRHGTHCIVPHGAKERSQVEETLRRAKLPPLSLARDDFPSVVLSERYRDRRIKLDQDRLICEGHKGWSSVFATHACSSGCYFFEVEALSPKTDTLHFAGYPPDMQPRVHPYFRVGWACRYQRFDLPIGSNSFSYAISDFDKISVVHEARREQLLSDVNIKVGDVIGCSICIPEPAEWPPDPREDSKLYEFLLGKQQLQQQQQD</sequence>
<feature type="compositionally biased region" description="Basic residues" evidence="1">
    <location>
        <begin position="48"/>
        <end position="61"/>
    </location>
</feature>
<protein>
    <recommendedName>
        <fullName evidence="4">SPRY domain-containing protein</fullName>
    </recommendedName>
</protein>
<dbReference type="SUPFAM" id="SSF49899">
    <property type="entry name" value="Concanavalin A-like lectins/glucanases"/>
    <property type="match status" value="1"/>
</dbReference>
<evidence type="ECO:0008006" key="4">
    <source>
        <dbReference type="Google" id="ProtNLM"/>
    </source>
</evidence>
<organism evidence="2 3">
    <name type="scientific">Eimeria tenella</name>
    <name type="common">Coccidian parasite</name>
    <dbReference type="NCBI Taxonomy" id="5802"/>
    <lineage>
        <taxon>Eukaryota</taxon>
        <taxon>Sar</taxon>
        <taxon>Alveolata</taxon>
        <taxon>Apicomplexa</taxon>
        <taxon>Conoidasida</taxon>
        <taxon>Coccidia</taxon>
        <taxon>Eucoccidiorida</taxon>
        <taxon>Eimeriorina</taxon>
        <taxon>Eimeriidae</taxon>
        <taxon>Eimeria</taxon>
    </lineage>
</organism>